<keyword evidence="3" id="KW-1185">Reference proteome</keyword>
<evidence type="ECO:0000313" key="3">
    <source>
        <dbReference type="Proteomes" id="UP000274131"/>
    </source>
</evidence>
<proteinExistence type="predicted"/>
<keyword evidence="1" id="KW-0812">Transmembrane</keyword>
<accession>A0A3P6J046</accession>
<reference evidence="2 3" key="1">
    <citation type="submission" date="2018-10" db="EMBL/GenBank/DDBJ databases">
        <authorList>
            <consortium name="Pathogen Informatics"/>
        </authorList>
    </citation>
    <scope>NUCLEOTIDE SEQUENCE [LARGE SCALE GENOMIC DNA]</scope>
</reference>
<feature type="transmembrane region" description="Helical" evidence="1">
    <location>
        <begin position="7"/>
        <end position="31"/>
    </location>
</feature>
<dbReference type="AlphaFoldDB" id="A0A3P6J046"/>
<protein>
    <submittedName>
        <fullName evidence="2">Uncharacterized protein</fullName>
    </submittedName>
</protein>
<keyword evidence="1" id="KW-0472">Membrane</keyword>
<evidence type="ECO:0000256" key="1">
    <source>
        <dbReference type="SAM" id="Phobius"/>
    </source>
</evidence>
<keyword evidence="1" id="KW-1133">Transmembrane helix</keyword>
<name>A0A3P6J046_ENTVE</name>
<gene>
    <name evidence="2" type="ORF">EVEC_LOCUS12707</name>
</gene>
<sequence length="54" mass="5881">MQKKTDYGALIIKGTAAVVIAISLSLILLVISNLIYQSFTNRTIVHEKVQSSSC</sequence>
<dbReference type="Proteomes" id="UP000274131">
    <property type="component" value="Unassembled WGS sequence"/>
</dbReference>
<organism evidence="2 3">
    <name type="scientific">Enterobius vermicularis</name>
    <name type="common">Human pinworm</name>
    <dbReference type="NCBI Taxonomy" id="51028"/>
    <lineage>
        <taxon>Eukaryota</taxon>
        <taxon>Metazoa</taxon>
        <taxon>Ecdysozoa</taxon>
        <taxon>Nematoda</taxon>
        <taxon>Chromadorea</taxon>
        <taxon>Rhabditida</taxon>
        <taxon>Spirurina</taxon>
        <taxon>Oxyuridomorpha</taxon>
        <taxon>Oxyuroidea</taxon>
        <taxon>Oxyuridae</taxon>
        <taxon>Enterobius</taxon>
    </lineage>
</organism>
<evidence type="ECO:0000313" key="2">
    <source>
        <dbReference type="EMBL" id="VDD97956.1"/>
    </source>
</evidence>
<dbReference type="EMBL" id="UXUI01016100">
    <property type="protein sequence ID" value="VDD97956.1"/>
    <property type="molecule type" value="Genomic_DNA"/>
</dbReference>